<protein>
    <submittedName>
        <fullName evidence="8">Lipopolysaccharide biosynthesis protein</fullName>
    </submittedName>
</protein>
<keyword evidence="3" id="KW-1003">Cell membrane</keyword>
<keyword evidence="5 7" id="KW-1133">Transmembrane helix</keyword>
<evidence type="ECO:0000256" key="1">
    <source>
        <dbReference type="ARBA" id="ARBA00004651"/>
    </source>
</evidence>
<dbReference type="CDD" id="cd13127">
    <property type="entry name" value="MATE_tuaB_like"/>
    <property type="match status" value="1"/>
</dbReference>
<keyword evidence="4 7" id="KW-0812">Transmembrane</keyword>
<evidence type="ECO:0000256" key="3">
    <source>
        <dbReference type="ARBA" id="ARBA00022475"/>
    </source>
</evidence>
<feature type="transmembrane region" description="Helical" evidence="7">
    <location>
        <begin position="335"/>
        <end position="357"/>
    </location>
</feature>
<dbReference type="GO" id="GO:0005886">
    <property type="term" value="C:plasma membrane"/>
    <property type="evidence" value="ECO:0007669"/>
    <property type="project" value="UniProtKB-SubCell"/>
</dbReference>
<sequence length="492" mass="54805">MKPTDPPSPESLSKKVVRGGMWVFALRFTNRSLGFIRTIILARLLAPEDFGLLGIAMLAIATLETFSQTGFQAALIRKKENVESFLDTAWTVSAVRGVLLFFILFFSAPMVASFFNSPQATVVIKVIAVSTLLSGFRNIGIIFFQKDLEFNKQFSYELSATLVDLTIAITLAFILRNVWALVWGGLAANFVRVFMSYIFHPYRPRVRLDKGEFKELFGFGKWVVGSGILVFLVTQGDDIFVGKMLGVTALGFYQMAYLISNLPATEITHVISQVTFPAYSKMQNDIPKLREAYLKVLQITAFLSFPIAGLIFVLAPDFTKIFLGEKWMPMVPAMQILVLAGLVRSIAATTGHVFYAVKRVRIDTILQLVRFVILALLIYPFTVKWGLLGAAIVVLLSIFISNIGFSFMVIKITKCSIVDFTKTIIFPLINTIMVGLVILGLKNTMGIGMLEFIMFVCVGVFGYFIAVYISDKCFDYGPQALIKESLKALRSI</sequence>
<feature type="transmembrane region" description="Helical" evidence="7">
    <location>
        <begin position="364"/>
        <end position="381"/>
    </location>
</feature>
<feature type="transmembrane region" description="Helical" evidence="7">
    <location>
        <begin position="97"/>
        <end position="116"/>
    </location>
</feature>
<feature type="transmembrane region" description="Helical" evidence="7">
    <location>
        <begin position="122"/>
        <end position="144"/>
    </location>
</feature>
<dbReference type="Pfam" id="PF13440">
    <property type="entry name" value="Polysacc_synt_3"/>
    <property type="match status" value="1"/>
</dbReference>
<comment type="similarity">
    <text evidence="2">Belongs to the polysaccharide synthase family.</text>
</comment>
<keyword evidence="6 7" id="KW-0472">Membrane</keyword>
<reference evidence="8 9" key="1">
    <citation type="submission" date="2020-08" db="EMBL/GenBank/DDBJ databases">
        <title>Bridging the membrane lipid divide: bacteria of the FCB group superphylum have the potential to synthesize archaeal ether lipids.</title>
        <authorList>
            <person name="Villanueva L."/>
            <person name="Von Meijenfeldt F.A.B."/>
            <person name="Westbye A.B."/>
            <person name="Yadav S."/>
            <person name="Hopmans E.C."/>
            <person name="Dutilh B.E."/>
            <person name="Sinninghe Damste J.S."/>
        </authorList>
    </citation>
    <scope>NUCLEOTIDE SEQUENCE [LARGE SCALE GENOMIC DNA]</scope>
    <source>
        <strain evidence="8">NIOZ-UU17</strain>
    </source>
</reference>
<dbReference type="InterPro" id="IPR050833">
    <property type="entry name" value="Poly_Biosynth_Transport"/>
</dbReference>
<dbReference type="Proteomes" id="UP000605201">
    <property type="component" value="Unassembled WGS sequence"/>
</dbReference>
<comment type="subcellular location">
    <subcellularLocation>
        <location evidence="1">Cell membrane</location>
        <topology evidence="1">Multi-pass membrane protein</topology>
    </subcellularLocation>
</comment>
<dbReference type="AlphaFoldDB" id="A0A8J6TWI0"/>
<evidence type="ECO:0000313" key="8">
    <source>
        <dbReference type="EMBL" id="MBC8434347.1"/>
    </source>
</evidence>
<name>A0A8J6TWI0_9BACT</name>
<feature type="transmembrane region" description="Helical" evidence="7">
    <location>
        <begin position="424"/>
        <end position="441"/>
    </location>
</feature>
<evidence type="ECO:0000313" key="9">
    <source>
        <dbReference type="Proteomes" id="UP000605201"/>
    </source>
</evidence>
<feature type="transmembrane region" description="Helical" evidence="7">
    <location>
        <begin position="387"/>
        <end position="412"/>
    </location>
</feature>
<evidence type="ECO:0000256" key="6">
    <source>
        <dbReference type="ARBA" id="ARBA00023136"/>
    </source>
</evidence>
<accession>A0A8J6TWI0</accession>
<proteinExistence type="inferred from homology"/>
<evidence type="ECO:0000256" key="7">
    <source>
        <dbReference type="SAM" id="Phobius"/>
    </source>
</evidence>
<feature type="transmembrane region" description="Helical" evidence="7">
    <location>
        <begin position="447"/>
        <end position="469"/>
    </location>
</feature>
<feature type="transmembrane region" description="Helical" evidence="7">
    <location>
        <begin position="181"/>
        <end position="200"/>
    </location>
</feature>
<evidence type="ECO:0000256" key="2">
    <source>
        <dbReference type="ARBA" id="ARBA00007430"/>
    </source>
</evidence>
<feature type="transmembrane region" description="Helical" evidence="7">
    <location>
        <begin position="292"/>
        <end position="315"/>
    </location>
</feature>
<dbReference type="PANTHER" id="PTHR30250:SF10">
    <property type="entry name" value="LIPOPOLYSACCHARIDE BIOSYNTHESIS PROTEIN WZXC"/>
    <property type="match status" value="1"/>
</dbReference>
<comment type="caution">
    <text evidence="8">The sequence shown here is derived from an EMBL/GenBank/DDBJ whole genome shotgun (WGS) entry which is preliminary data.</text>
</comment>
<dbReference type="PANTHER" id="PTHR30250">
    <property type="entry name" value="PST FAMILY PREDICTED COLANIC ACID TRANSPORTER"/>
    <property type="match status" value="1"/>
</dbReference>
<gene>
    <name evidence="8" type="ORF">H8D96_20760</name>
</gene>
<evidence type="ECO:0000256" key="5">
    <source>
        <dbReference type="ARBA" id="ARBA00022989"/>
    </source>
</evidence>
<feature type="transmembrane region" description="Helical" evidence="7">
    <location>
        <begin position="216"/>
        <end position="234"/>
    </location>
</feature>
<dbReference type="EMBL" id="JACNIG010000421">
    <property type="protein sequence ID" value="MBC8434347.1"/>
    <property type="molecule type" value="Genomic_DNA"/>
</dbReference>
<organism evidence="8 9">
    <name type="scientific">Candidatus Desulfatibia vada</name>
    <dbReference type="NCBI Taxonomy" id="2841696"/>
    <lineage>
        <taxon>Bacteria</taxon>
        <taxon>Pseudomonadati</taxon>
        <taxon>Thermodesulfobacteriota</taxon>
        <taxon>Desulfobacteria</taxon>
        <taxon>Desulfobacterales</taxon>
        <taxon>Desulfobacterales incertae sedis</taxon>
        <taxon>Candidatus Desulfatibia</taxon>
    </lineage>
</organism>
<evidence type="ECO:0000256" key="4">
    <source>
        <dbReference type="ARBA" id="ARBA00022692"/>
    </source>
</evidence>